<gene>
    <name evidence="2" type="ORF">BHM03_00019220</name>
</gene>
<proteinExistence type="predicted"/>
<reference evidence="2" key="1">
    <citation type="journal article" date="2018" name="Data Brief">
        <title>Genome sequence data from 17 accessions of Ensete ventricosum, a staple food crop for millions in Ethiopia.</title>
        <authorList>
            <person name="Yemataw Z."/>
            <person name="Muzemil S."/>
            <person name="Ambachew D."/>
            <person name="Tripathi L."/>
            <person name="Tesfaye K."/>
            <person name="Chala A."/>
            <person name="Farbos A."/>
            <person name="O'Neill P."/>
            <person name="Moore K."/>
            <person name="Grant M."/>
            <person name="Studholme D.J."/>
        </authorList>
    </citation>
    <scope>NUCLEOTIDE SEQUENCE [LARGE SCALE GENOMIC DNA]</scope>
    <source>
        <tissue evidence="2">Leaf</tissue>
    </source>
</reference>
<protein>
    <submittedName>
        <fullName evidence="2">Uncharacterized protein</fullName>
    </submittedName>
</protein>
<name>A0A445MFI5_ENSVE</name>
<organism evidence="2">
    <name type="scientific">Ensete ventricosum</name>
    <name type="common">Abyssinian banana</name>
    <name type="synonym">Musa ensete</name>
    <dbReference type="NCBI Taxonomy" id="4639"/>
    <lineage>
        <taxon>Eukaryota</taxon>
        <taxon>Viridiplantae</taxon>
        <taxon>Streptophyta</taxon>
        <taxon>Embryophyta</taxon>
        <taxon>Tracheophyta</taxon>
        <taxon>Spermatophyta</taxon>
        <taxon>Magnoliopsida</taxon>
        <taxon>Liliopsida</taxon>
        <taxon>Zingiberales</taxon>
        <taxon>Musaceae</taxon>
        <taxon>Ensete</taxon>
    </lineage>
</organism>
<dbReference type="AlphaFoldDB" id="A0A445MFI5"/>
<accession>A0A445MFI5</accession>
<evidence type="ECO:0000256" key="1">
    <source>
        <dbReference type="SAM" id="MobiDB-lite"/>
    </source>
</evidence>
<feature type="region of interest" description="Disordered" evidence="1">
    <location>
        <begin position="1"/>
        <end position="21"/>
    </location>
</feature>
<dbReference type="Proteomes" id="UP000290560">
    <property type="component" value="Unassembled WGS sequence"/>
</dbReference>
<sequence length="98" mass="11370">MELQLDNEPRSSLGIGPSSDDEVISRREFARRFAEGIGKLTENTKGDHREEDQRTYRKNARGYRIMWDRRQPPENLDDGGLPVRISRKVVPSTFRIPT</sequence>
<dbReference type="EMBL" id="KV875807">
    <property type="protein sequence ID" value="RZR73022.1"/>
    <property type="molecule type" value="Genomic_DNA"/>
</dbReference>
<evidence type="ECO:0000313" key="2">
    <source>
        <dbReference type="EMBL" id="RZR73022.1"/>
    </source>
</evidence>